<feature type="transmembrane region" description="Helical" evidence="1">
    <location>
        <begin position="180"/>
        <end position="199"/>
    </location>
</feature>
<keyword evidence="1" id="KW-0472">Membrane</keyword>
<dbReference type="OrthoDB" id="274748at2"/>
<dbReference type="EMBL" id="NTJD01000009">
    <property type="protein sequence ID" value="PCD75851.1"/>
    <property type="molecule type" value="Genomic_DNA"/>
</dbReference>
<name>A0A2A4CKQ2_9RHOB</name>
<sequence length="208" mass="22326">MPLPSHITPAEKQIGIFTALYVIGFSAWFLAIGNMEFVVYIVTMLILIGLIGSSLRSAEYPPAMLWALSGWGFLHMAGGGVPVGESVLYGVQLIPIISDGQGEMTILKYDQVVHGFGFGVTAWVLWHLLVRHFPTVRGTWTSYTYPALAAMGLGAVNEIIEFSAVVMVEDTGVGGYFNTALDLVFNGAGAVIAMLAVAWRERSLSPAG</sequence>
<evidence type="ECO:0008006" key="4">
    <source>
        <dbReference type="Google" id="ProtNLM"/>
    </source>
</evidence>
<dbReference type="InterPro" id="IPR014509">
    <property type="entry name" value="YjdF-like"/>
</dbReference>
<dbReference type="Proteomes" id="UP000243507">
    <property type="component" value="Unassembled WGS sequence"/>
</dbReference>
<feature type="transmembrane region" description="Helical" evidence="1">
    <location>
        <begin position="112"/>
        <end position="130"/>
    </location>
</feature>
<dbReference type="Pfam" id="PF09997">
    <property type="entry name" value="DUF2238"/>
    <property type="match status" value="1"/>
</dbReference>
<feature type="transmembrane region" description="Helical" evidence="1">
    <location>
        <begin position="37"/>
        <end position="56"/>
    </location>
</feature>
<dbReference type="RefSeq" id="WP_096434169.1">
    <property type="nucleotide sequence ID" value="NZ_NTJD01000009.1"/>
</dbReference>
<keyword evidence="3" id="KW-1185">Reference proteome</keyword>
<accession>A0A2A4CKQ2</accession>
<keyword evidence="1" id="KW-0812">Transmembrane</keyword>
<evidence type="ECO:0000313" key="2">
    <source>
        <dbReference type="EMBL" id="PCD75851.1"/>
    </source>
</evidence>
<organism evidence="2 3">
    <name type="scientific">Pseudothioclava arenosa</name>
    <dbReference type="NCBI Taxonomy" id="1795308"/>
    <lineage>
        <taxon>Bacteria</taxon>
        <taxon>Pseudomonadati</taxon>
        <taxon>Pseudomonadota</taxon>
        <taxon>Alphaproteobacteria</taxon>
        <taxon>Rhodobacterales</taxon>
        <taxon>Paracoccaceae</taxon>
        <taxon>Pseudothioclava</taxon>
    </lineage>
</organism>
<reference evidence="2 3" key="1">
    <citation type="submission" date="2017-09" db="EMBL/GenBank/DDBJ databases">
        <title>A multilocus sequence analysis scheme for characterization of bacteria in the genus Thioclava.</title>
        <authorList>
            <person name="Liu Y."/>
            <person name="Shao Z."/>
        </authorList>
    </citation>
    <scope>NUCLEOTIDE SEQUENCE [LARGE SCALE GENOMIC DNA]</scope>
    <source>
        <strain evidence="2 3">CAU 1312</strain>
    </source>
</reference>
<gene>
    <name evidence="2" type="ORF">CLN94_11885</name>
</gene>
<evidence type="ECO:0000256" key="1">
    <source>
        <dbReference type="SAM" id="Phobius"/>
    </source>
</evidence>
<comment type="caution">
    <text evidence="2">The sequence shown here is derived from an EMBL/GenBank/DDBJ whole genome shotgun (WGS) entry which is preliminary data.</text>
</comment>
<evidence type="ECO:0000313" key="3">
    <source>
        <dbReference type="Proteomes" id="UP000243507"/>
    </source>
</evidence>
<keyword evidence="1" id="KW-1133">Transmembrane helix</keyword>
<feature type="transmembrane region" description="Helical" evidence="1">
    <location>
        <begin position="12"/>
        <end position="31"/>
    </location>
</feature>
<feature type="transmembrane region" description="Helical" evidence="1">
    <location>
        <begin position="63"/>
        <end position="83"/>
    </location>
</feature>
<protein>
    <recommendedName>
        <fullName evidence="4">DUF2238 domain-containing protein</fullName>
    </recommendedName>
</protein>
<dbReference type="AlphaFoldDB" id="A0A2A4CKQ2"/>
<feature type="transmembrane region" description="Helical" evidence="1">
    <location>
        <begin position="142"/>
        <end position="160"/>
    </location>
</feature>
<proteinExistence type="predicted"/>